<name>A0A7S3V0H0_9STRA</name>
<dbReference type="InterPro" id="IPR029063">
    <property type="entry name" value="SAM-dependent_MTases_sf"/>
</dbReference>
<gene>
    <name evidence="8" type="ORF">ASTO00021_LOCUS13831</name>
</gene>
<dbReference type="Gene3D" id="3.40.50.150">
    <property type="entry name" value="Vaccinia Virus protein VP39"/>
    <property type="match status" value="1"/>
</dbReference>
<feature type="domain" description="DOT1" evidence="7">
    <location>
        <begin position="92"/>
        <end position="234"/>
    </location>
</feature>
<reference evidence="8" key="1">
    <citation type="submission" date="2021-01" db="EMBL/GenBank/DDBJ databases">
        <authorList>
            <person name="Corre E."/>
            <person name="Pelletier E."/>
            <person name="Niang G."/>
            <person name="Scheremetjew M."/>
            <person name="Finn R."/>
            <person name="Kale V."/>
            <person name="Holt S."/>
            <person name="Cochrane G."/>
            <person name="Meng A."/>
            <person name="Brown T."/>
            <person name="Cohen L."/>
        </authorList>
    </citation>
    <scope>NUCLEOTIDE SEQUENCE</scope>
    <source>
        <strain evidence="8">GSBS06</strain>
    </source>
</reference>
<evidence type="ECO:0000259" key="7">
    <source>
        <dbReference type="Pfam" id="PF08123"/>
    </source>
</evidence>
<evidence type="ECO:0000256" key="2">
    <source>
        <dbReference type="ARBA" id="ARBA00020987"/>
    </source>
</evidence>
<evidence type="ECO:0000256" key="3">
    <source>
        <dbReference type="ARBA" id="ARBA00022853"/>
    </source>
</evidence>
<comment type="catalytic activity">
    <reaction evidence="5">
        <text>L-lysyl(79)-[histone H3] + 3 S-adenosyl-L-methionine = N(6),N(6),N(6)-trimethyl-L-lysyl(79)-[histone H3] + 3 S-adenosyl-L-homocysteine + 3 H(+)</text>
        <dbReference type="Rhea" id="RHEA:60328"/>
        <dbReference type="Rhea" id="RHEA-COMP:15549"/>
        <dbReference type="Rhea" id="RHEA-COMP:15552"/>
        <dbReference type="ChEBI" id="CHEBI:15378"/>
        <dbReference type="ChEBI" id="CHEBI:29969"/>
        <dbReference type="ChEBI" id="CHEBI:57856"/>
        <dbReference type="ChEBI" id="CHEBI:59789"/>
        <dbReference type="ChEBI" id="CHEBI:61961"/>
        <dbReference type="EC" id="2.1.1.360"/>
    </reaction>
</comment>
<evidence type="ECO:0000256" key="1">
    <source>
        <dbReference type="ARBA" id="ARBA00012190"/>
    </source>
</evidence>
<dbReference type="GO" id="GO:0140956">
    <property type="term" value="F:histone H3K79 trimethyltransferase activity"/>
    <property type="evidence" value="ECO:0007669"/>
    <property type="project" value="UniProtKB-EC"/>
</dbReference>
<dbReference type="EMBL" id="HBIN01018127">
    <property type="protein sequence ID" value="CAE0443776.1"/>
    <property type="molecule type" value="Transcribed_RNA"/>
</dbReference>
<protein>
    <recommendedName>
        <fullName evidence="2">Histone-lysine N-methyltransferase, H3 lysine-79 specific</fullName>
        <ecNumber evidence="1">2.1.1.360</ecNumber>
    </recommendedName>
    <alternativeName>
        <fullName evidence="4">Histone H3-K79 methyltransferase</fullName>
    </alternativeName>
</protein>
<keyword evidence="6" id="KW-0732">Signal</keyword>
<feature type="chain" id="PRO_5030632112" description="Histone-lysine N-methyltransferase, H3 lysine-79 specific" evidence="6">
    <location>
        <begin position="22"/>
        <end position="269"/>
    </location>
</feature>
<organism evidence="8">
    <name type="scientific">Aplanochytrium stocchinoi</name>
    <dbReference type="NCBI Taxonomy" id="215587"/>
    <lineage>
        <taxon>Eukaryota</taxon>
        <taxon>Sar</taxon>
        <taxon>Stramenopiles</taxon>
        <taxon>Bigyra</taxon>
        <taxon>Labyrinthulomycetes</taxon>
        <taxon>Thraustochytrida</taxon>
        <taxon>Thraustochytriidae</taxon>
        <taxon>Aplanochytrium</taxon>
    </lineage>
</organism>
<keyword evidence="3" id="KW-0156">Chromatin regulator</keyword>
<dbReference type="PANTHER" id="PTHR21451:SF19">
    <property type="entry name" value="ACTIVATED IN BLOCKED UNFOLDED PROTEIN RESPONSE"/>
    <property type="match status" value="1"/>
</dbReference>
<evidence type="ECO:0000313" key="8">
    <source>
        <dbReference type="EMBL" id="CAE0443776.1"/>
    </source>
</evidence>
<sequence length="269" mass="30752">MVTVRFVLLIFVCIKFQICFSIPSSLVFKVKDQKSCNITVLADIPPPLRKGETLESRQRIDEILYWHWPRRRTSIVDDHKGKLSHNVEENDRGIQYTYGEVTPLGVRQLISAMGLYVKNNNIVFFDLGSGYGKLAAQMFLENVSNVVVGVELSRERHSIAMQSWKAVQRTLGLEDSDDHEKQRLYLVNRDALDTDFGAATHIYISSLCFPTYLKQSLGRKIANNAKNGHLKIVATLSDFQVLEEGGWRKATHYVQMTWGNSLVRVYEKL</sequence>
<dbReference type="PANTHER" id="PTHR21451">
    <property type="entry name" value="HISTONE H3 METHYLTRANSFERASE"/>
    <property type="match status" value="1"/>
</dbReference>
<dbReference type="GO" id="GO:0051726">
    <property type="term" value="P:regulation of cell cycle"/>
    <property type="evidence" value="ECO:0007669"/>
    <property type="project" value="InterPro"/>
</dbReference>
<evidence type="ECO:0000256" key="4">
    <source>
        <dbReference type="ARBA" id="ARBA00029821"/>
    </source>
</evidence>
<feature type="signal peptide" evidence="6">
    <location>
        <begin position="1"/>
        <end position="21"/>
    </location>
</feature>
<dbReference type="EC" id="2.1.1.360" evidence="1"/>
<dbReference type="InterPro" id="IPR025789">
    <property type="entry name" value="DOT1_dom"/>
</dbReference>
<evidence type="ECO:0000256" key="6">
    <source>
        <dbReference type="SAM" id="SignalP"/>
    </source>
</evidence>
<dbReference type="InterPro" id="IPR030445">
    <property type="entry name" value="H3-K79_meTrfase"/>
</dbReference>
<proteinExistence type="predicted"/>
<dbReference type="SUPFAM" id="SSF53335">
    <property type="entry name" value="S-adenosyl-L-methionine-dependent methyltransferases"/>
    <property type="match status" value="1"/>
</dbReference>
<dbReference type="AlphaFoldDB" id="A0A7S3V0H0"/>
<dbReference type="Pfam" id="PF08123">
    <property type="entry name" value="DOT1"/>
    <property type="match status" value="1"/>
</dbReference>
<accession>A0A7S3V0H0</accession>
<evidence type="ECO:0000256" key="5">
    <source>
        <dbReference type="ARBA" id="ARBA00047770"/>
    </source>
</evidence>